<evidence type="ECO:0000256" key="3">
    <source>
        <dbReference type="ARBA" id="ARBA00017363"/>
    </source>
</evidence>
<feature type="domain" description="Bromo" evidence="12">
    <location>
        <begin position="1236"/>
        <end position="1308"/>
    </location>
</feature>
<dbReference type="Gene3D" id="1.10.390.10">
    <property type="entry name" value="Neutral Protease Domain 2"/>
    <property type="match status" value="1"/>
</dbReference>
<sequence length="1757" mass="192628">MSRTAGASAGSSAERGFTVSHQKVALELGFASSSSAVLAGYTELTIIPTDRHLKTVFLNSRQCAIHSVTCAGQSADFTVLDSLTAVTISDQRDVHLFPELKRKLYAAASDGQGGELAITIPASVRVETSQSTSVPATPGPDNDAPTPGGPSAAATASGEANAITIRINYSLSNPADAIQLIRPTAEAPWRQLHMYTSPTCSDYARCWVPCVDSLWERNTWEFQYVVPRRLAESPVDEDSHAEESHDCVVISTGDLVEQTIHPHNSRKVIYSFIQAAPTSAQHVGFAAGCFKALDLAEKASTDRPADAAGDTEDSSELQMVAFCLPGREEELRNSTAVAKQAMTYFSRDFGSFPFASFKLVFIEDAVVDVHNTSTLSIFSADLLHPPSVIDQALETRQIIAHSLAVQWVGINIIQKTWSDTWLINGLSLYVSGLFWRRLMGNNEYRFRLRKDCDRVCAWDIGMPPIGQLGSQEPPDAATLPFINLKAPLVLHILDRRLCKAGASLGLGRVIPRVLLQAITGELPNNTLSTSSFLRTCRKVSGVDLRKFTEQWIYGSGCPRFFVSSNFNRKKLTIEIHVRQESPAAQFAEYRPEQAVGSNPIKLFEGQMTIRIHEADGRPYEHVLDLKSFQKRYDVPFNTKYKRVRRNTKRFQARQAAAAAAAEGDQDAAEAIGMIDLGFSLAMWEDEEQRVRWKVADWTEEEEDVMSQAAYEWIRMDADFEWIASIHVDQPDYMWVSQLQRDRDVVAQLQAVEALANLPNALSSSMLTRTVLVSKYFFRIRTEAAQALVNCAIPHLEYLGLFHLLMLFKTSYCFDTEDQATGRTGDMLDMSCIPKANDFTDPADYFIRRALIQAISRVRNERGRTLPHVKRFLLNLIRYNDNSTNRYIDDYYLATLLSALATAFVPIDSSTYGGYVPANEDPDASDDVVLMQHALGEISRLQELDKLVPSYHNVITLACLDWQAAMVLSHQLPLDLRLFLAYTQQGTFTPVRTSAFNYLLLLSGLKHRIVVRYLFSVLRSDENRLVKRDLAKGICEALAIAIATGDAPGARQDPVLLEEDGGGHRKDPGAADRARDKEMELTLRALRREVGRSAAVREGFLGALLAPGVDSEARWALIKLAELLFKPKEETDLPLEARLVVARARVPVTPSVSRQQLLPEADPLEAATSSKVKVGDEQLVTQPAARVAFQDDVQEPAASSTRPTLKLKKAKPLPQAQTGGMTATDVTACRNALKKLYSSKHSFLFINPVDPVRDSAPNYHQIIKEPMDLSTMSNKLEEGLYSDRFAFEKDFNLLVANAKTYTPDPMAFVHKEAEALGKAFQTLWAKTNKTLEQAAAKQAALASINNAAPGIPIESVPAVPVAPVSGPMAPPPLPVRAPTRPAPAPASPATASPQSSSCPARPLGLKLKLKSKASVDVNGDGANSPAGSPAVGGSEPQRTNAAPEAPRIAAPKLKVKSKSATPRAGSAGSPAPPAPEVAPVEPAYGNFAPPPIAPGEDPVKMGKGEPIHSKQCKILLQNLKKVPEAVLFLNPVDEAYAPGYFSVVHHPMDLETMETKLNSNQYATMDQFASDMVQIFDNAYIYADVTAVQYAEAVRAAFKKEWPKALVRRLEYNDRRALQSMISRIKSSQLGGLFTQPVEEIVKALPHYFDVIPQEKARDLGMIGDKLKNDGYGRASDLEADVRLMINNAKTFNASNEAILALVDSFEHFFNKEWKSTLASLSSAAANGSNGSGGVGGQKKRKDEEGKNKEGGSKKLKA</sequence>
<keyword evidence="14" id="KW-1185">Reference proteome</keyword>
<keyword evidence="4" id="KW-0805">Transcription regulation</keyword>
<evidence type="ECO:0000313" key="13">
    <source>
        <dbReference type="EMBL" id="PWN24124.1"/>
    </source>
</evidence>
<keyword evidence="6" id="KW-0804">Transcription</keyword>
<dbReference type="Gene3D" id="2.60.40.1730">
    <property type="entry name" value="tricorn interacting facor f3 domain"/>
    <property type="match status" value="1"/>
</dbReference>
<evidence type="ECO:0000256" key="9">
    <source>
        <dbReference type="ARBA" id="ARBA00076306"/>
    </source>
</evidence>
<proteinExistence type="inferred from homology"/>
<dbReference type="GO" id="GO:0008237">
    <property type="term" value="F:metallopeptidase activity"/>
    <property type="evidence" value="ECO:0007669"/>
    <property type="project" value="InterPro"/>
</dbReference>
<dbReference type="GO" id="GO:0016251">
    <property type="term" value="F:RNA polymerase II general transcription initiation factor activity"/>
    <property type="evidence" value="ECO:0007669"/>
    <property type="project" value="TreeGrafter"/>
</dbReference>
<evidence type="ECO:0000259" key="12">
    <source>
        <dbReference type="PROSITE" id="PS50014"/>
    </source>
</evidence>
<dbReference type="GO" id="GO:0000976">
    <property type="term" value="F:transcription cis-regulatory region binding"/>
    <property type="evidence" value="ECO:0007669"/>
    <property type="project" value="TreeGrafter"/>
</dbReference>
<dbReference type="CDD" id="cd04369">
    <property type="entry name" value="Bromodomain"/>
    <property type="match status" value="2"/>
</dbReference>
<accession>A0A316UGS1</accession>
<evidence type="ECO:0000256" key="8">
    <source>
        <dbReference type="ARBA" id="ARBA00025346"/>
    </source>
</evidence>
<protein>
    <recommendedName>
        <fullName evidence="3">Transcription initiation factor TFIID subunit 2</fullName>
    </recommendedName>
    <alternativeName>
        <fullName evidence="9">TBP-associated factor 2</fullName>
    </alternativeName>
</protein>
<organism evidence="13 14">
    <name type="scientific">Pseudomicrostroma glucosiphilum</name>
    <dbReference type="NCBI Taxonomy" id="1684307"/>
    <lineage>
        <taxon>Eukaryota</taxon>
        <taxon>Fungi</taxon>
        <taxon>Dikarya</taxon>
        <taxon>Basidiomycota</taxon>
        <taxon>Ustilaginomycotina</taxon>
        <taxon>Exobasidiomycetes</taxon>
        <taxon>Microstromatales</taxon>
        <taxon>Microstromatales incertae sedis</taxon>
        <taxon>Pseudomicrostroma</taxon>
    </lineage>
</organism>
<feature type="region of interest" description="Disordered" evidence="11">
    <location>
        <begin position="1722"/>
        <end position="1757"/>
    </location>
</feature>
<feature type="compositionally biased region" description="Basic and acidic residues" evidence="11">
    <location>
        <begin position="1740"/>
        <end position="1757"/>
    </location>
</feature>
<dbReference type="EMBL" id="KZ819321">
    <property type="protein sequence ID" value="PWN24124.1"/>
    <property type="molecule type" value="Genomic_DNA"/>
</dbReference>
<dbReference type="InterPro" id="IPR037813">
    <property type="entry name" value="TAF2"/>
</dbReference>
<dbReference type="SMART" id="SM00297">
    <property type="entry name" value="BROMO"/>
    <property type="match status" value="3"/>
</dbReference>
<feature type="compositionally biased region" description="Pro residues" evidence="11">
    <location>
        <begin position="1371"/>
        <end position="1385"/>
    </location>
</feature>
<feature type="domain" description="Bromo" evidence="12">
    <location>
        <begin position="1625"/>
        <end position="1699"/>
    </location>
</feature>
<reference evidence="13 14" key="1">
    <citation type="journal article" date="2018" name="Mol. Biol. Evol.">
        <title>Broad Genomic Sampling Reveals a Smut Pathogenic Ancestry of the Fungal Clade Ustilaginomycotina.</title>
        <authorList>
            <person name="Kijpornyongpan T."/>
            <person name="Mondo S.J."/>
            <person name="Barry K."/>
            <person name="Sandor L."/>
            <person name="Lee J."/>
            <person name="Lipzen A."/>
            <person name="Pangilinan J."/>
            <person name="LaButti K."/>
            <person name="Hainaut M."/>
            <person name="Henrissat B."/>
            <person name="Grigoriev I.V."/>
            <person name="Spatafora J.W."/>
            <person name="Aime M.C."/>
        </authorList>
    </citation>
    <scope>NUCLEOTIDE SEQUENCE [LARGE SCALE GENOMIC DNA]</scope>
    <source>
        <strain evidence="13 14">MCA 4718</strain>
    </source>
</reference>
<dbReference type="InterPro" id="IPR057345">
    <property type="entry name" value="Ig-like_TAF2"/>
</dbReference>
<dbReference type="Pfam" id="PF01433">
    <property type="entry name" value="Peptidase_M1"/>
    <property type="match status" value="1"/>
</dbReference>
<feature type="region of interest" description="Disordered" evidence="11">
    <location>
        <begin position="128"/>
        <end position="157"/>
    </location>
</feature>
<dbReference type="InterPro" id="IPR001487">
    <property type="entry name" value="Bromodomain"/>
</dbReference>
<dbReference type="FunFam" id="1.10.390.10:FF:000011">
    <property type="entry name" value="Transcription initiation factor TFIID subunit"/>
    <property type="match status" value="1"/>
</dbReference>
<dbReference type="SUPFAM" id="SSF47370">
    <property type="entry name" value="Bromodomain"/>
    <property type="match status" value="3"/>
</dbReference>
<feature type="compositionally biased region" description="Low complexity" evidence="11">
    <location>
        <begin position="1386"/>
        <end position="1401"/>
    </location>
</feature>
<evidence type="ECO:0000256" key="1">
    <source>
        <dbReference type="ARBA" id="ARBA00004123"/>
    </source>
</evidence>
<dbReference type="InterPro" id="IPR042097">
    <property type="entry name" value="Aminopeptidase_N-like_N_sf"/>
</dbReference>
<dbReference type="PRINTS" id="PR00503">
    <property type="entry name" value="BROMODOMAIN"/>
</dbReference>
<dbReference type="InterPro" id="IPR057991">
    <property type="entry name" value="TPR_TAF2_C"/>
</dbReference>
<evidence type="ECO:0000256" key="5">
    <source>
        <dbReference type="ARBA" id="ARBA00023117"/>
    </source>
</evidence>
<comment type="similarity">
    <text evidence="2">Belongs to the TAF2 family.</text>
</comment>
<dbReference type="GeneID" id="37016490"/>
<dbReference type="InterPro" id="IPR014782">
    <property type="entry name" value="Peptidase_M1_dom"/>
</dbReference>
<dbReference type="GO" id="GO:0006325">
    <property type="term" value="P:chromatin organization"/>
    <property type="evidence" value="ECO:0007669"/>
    <property type="project" value="UniProtKB-ARBA"/>
</dbReference>
<dbReference type="OrthoDB" id="308861at2759"/>
<dbReference type="PROSITE" id="PS00633">
    <property type="entry name" value="BROMODOMAIN_1"/>
    <property type="match status" value="2"/>
</dbReference>
<dbReference type="GO" id="GO:0003682">
    <property type="term" value="F:chromatin binding"/>
    <property type="evidence" value="ECO:0007669"/>
    <property type="project" value="TreeGrafter"/>
</dbReference>
<dbReference type="PROSITE" id="PS50014">
    <property type="entry name" value="BROMODOMAIN_2"/>
    <property type="match status" value="3"/>
</dbReference>
<gene>
    <name evidence="13" type="ORF">BCV69DRAFT_309970</name>
</gene>
<evidence type="ECO:0000256" key="6">
    <source>
        <dbReference type="ARBA" id="ARBA00023163"/>
    </source>
</evidence>
<evidence type="ECO:0000256" key="2">
    <source>
        <dbReference type="ARBA" id="ARBA00010937"/>
    </source>
</evidence>
<dbReference type="CDD" id="cd09839">
    <property type="entry name" value="M1_like_TAF2"/>
    <property type="match status" value="1"/>
</dbReference>
<feature type="compositionally biased region" description="Low complexity" evidence="11">
    <location>
        <begin position="144"/>
        <end position="157"/>
    </location>
</feature>
<evidence type="ECO:0000256" key="11">
    <source>
        <dbReference type="SAM" id="MobiDB-lite"/>
    </source>
</evidence>
<keyword evidence="7" id="KW-0539">Nucleus</keyword>
<dbReference type="PANTHER" id="PTHR15137:SF9">
    <property type="entry name" value="TRANSCRIPTION INITIATION FACTOR TFIID SUBUNIT 2"/>
    <property type="match status" value="1"/>
</dbReference>
<dbReference type="Pfam" id="PF25577">
    <property type="entry name" value="TPR_TAF2_C"/>
    <property type="match status" value="1"/>
</dbReference>
<dbReference type="SUPFAM" id="SSF55486">
    <property type="entry name" value="Metalloproteases ('zincins'), catalytic domain"/>
    <property type="match status" value="1"/>
</dbReference>
<dbReference type="InterPro" id="IPR036427">
    <property type="entry name" value="Bromodomain-like_sf"/>
</dbReference>
<feature type="region of interest" description="Disordered" evidence="11">
    <location>
        <begin position="1414"/>
        <end position="1494"/>
    </location>
</feature>
<keyword evidence="5 10" id="KW-0103">Bromodomain</keyword>
<dbReference type="PANTHER" id="PTHR15137">
    <property type="entry name" value="TRANSCRIPTION INITIATION FACTOR TFIID"/>
    <property type="match status" value="1"/>
</dbReference>
<dbReference type="RefSeq" id="XP_025351284.1">
    <property type="nucleotide sequence ID" value="XM_025494756.1"/>
</dbReference>
<dbReference type="GO" id="GO:0008270">
    <property type="term" value="F:zinc ion binding"/>
    <property type="evidence" value="ECO:0007669"/>
    <property type="project" value="InterPro"/>
</dbReference>
<evidence type="ECO:0000313" key="14">
    <source>
        <dbReference type="Proteomes" id="UP000245942"/>
    </source>
</evidence>
<comment type="subcellular location">
    <subcellularLocation>
        <location evidence="1">Nucleus</location>
    </subcellularLocation>
</comment>
<dbReference type="Gene3D" id="1.20.920.10">
    <property type="entry name" value="Bromodomain-like"/>
    <property type="match status" value="3"/>
</dbReference>
<dbReference type="Pfam" id="PF25316">
    <property type="entry name" value="TAF2_3rd"/>
    <property type="match status" value="1"/>
</dbReference>
<evidence type="ECO:0000256" key="4">
    <source>
        <dbReference type="ARBA" id="ARBA00023015"/>
    </source>
</evidence>
<dbReference type="Pfam" id="PF00439">
    <property type="entry name" value="Bromodomain"/>
    <property type="match status" value="3"/>
</dbReference>
<evidence type="ECO:0000256" key="7">
    <source>
        <dbReference type="ARBA" id="ARBA00023242"/>
    </source>
</evidence>
<feature type="domain" description="Bromo" evidence="12">
    <location>
        <begin position="1519"/>
        <end position="1589"/>
    </location>
</feature>
<name>A0A316UGS1_9BASI</name>
<dbReference type="InterPro" id="IPR018359">
    <property type="entry name" value="Bromodomain_CS"/>
</dbReference>
<comment type="function">
    <text evidence="8">Functions as a component of the DNA-binding general transcription factor complex TFIID. Binding of TFIID to a promoter (with or without TATA element) is the initial step in pre-initiation complex (PIC) formation. TFIID plays a key role in the regulation of gene expression by RNA polymerase II through different activities such as transcription activator interaction, core promoter recognition and selectivity, TFIIA and TFIIB interaction, chromatin modification (histone acetylation by TAF1), facilitation of DNA opening and initiation of transcription.</text>
</comment>
<evidence type="ECO:0000256" key="10">
    <source>
        <dbReference type="PROSITE-ProRule" id="PRU00035"/>
    </source>
</evidence>
<dbReference type="InterPro" id="IPR027268">
    <property type="entry name" value="Peptidase_M4/M1_CTD_sf"/>
</dbReference>
<dbReference type="GO" id="GO:0005669">
    <property type="term" value="C:transcription factor TFIID complex"/>
    <property type="evidence" value="ECO:0007669"/>
    <property type="project" value="InterPro"/>
</dbReference>
<dbReference type="STRING" id="1684307.A0A316UGS1"/>
<dbReference type="SUPFAM" id="SSF63737">
    <property type="entry name" value="Leukotriene A4 hydrolase N-terminal domain"/>
    <property type="match status" value="1"/>
</dbReference>
<dbReference type="GO" id="GO:0006367">
    <property type="term" value="P:transcription initiation at RNA polymerase II promoter"/>
    <property type="evidence" value="ECO:0007669"/>
    <property type="project" value="TreeGrafter"/>
</dbReference>
<dbReference type="Proteomes" id="UP000245942">
    <property type="component" value="Unassembled WGS sequence"/>
</dbReference>
<feature type="region of interest" description="Disordered" evidence="11">
    <location>
        <begin position="1371"/>
        <end position="1401"/>
    </location>
</feature>